<reference evidence="2 3" key="1">
    <citation type="submission" date="2019-12" db="EMBL/GenBank/DDBJ databases">
        <title>Genomic-based taxomic classification of the family Erythrobacteraceae.</title>
        <authorList>
            <person name="Xu L."/>
        </authorList>
    </citation>
    <scope>NUCLEOTIDE SEQUENCE [LARGE SCALE GENOMIC DNA]</scope>
    <source>
        <strain evidence="2 3">KCTC 42453</strain>
    </source>
</reference>
<evidence type="ECO:0000313" key="3">
    <source>
        <dbReference type="Proteomes" id="UP000431922"/>
    </source>
</evidence>
<protein>
    <submittedName>
        <fullName evidence="2">Uncharacterized protein</fullName>
    </submittedName>
</protein>
<dbReference type="RefSeq" id="WP_160755363.1">
    <property type="nucleotide sequence ID" value="NZ_WTYL01000001.1"/>
</dbReference>
<evidence type="ECO:0000256" key="1">
    <source>
        <dbReference type="SAM" id="Coils"/>
    </source>
</evidence>
<name>A0A845B2D9_9SPHN</name>
<evidence type="ECO:0000313" key="2">
    <source>
        <dbReference type="EMBL" id="MXP43792.1"/>
    </source>
</evidence>
<keyword evidence="1" id="KW-0175">Coiled coil</keyword>
<proteinExistence type="predicted"/>
<gene>
    <name evidence="2" type="ORF">GRI65_04885</name>
</gene>
<dbReference type="Proteomes" id="UP000431922">
    <property type="component" value="Unassembled WGS sequence"/>
</dbReference>
<feature type="coiled-coil region" evidence="1">
    <location>
        <begin position="6"/>
        <end position="58"/>
    </location>
</feature>
<organism evidence="2 3">
    <name type="scientific">Allopontixanthobacter sediminis</name>
    <dbReference type="NCBI Taxonomy" id="1689985"/>
    <lineage>
        <taxon>Bacteria</taxon>
        <taxon>Pseudomonadati</taxon>
        <taxon>Pseudomonadota</taxon>
        <taxon>Alphaproteobacteria</taxon>
        <taxon>Sphingomonadales</taxon>
        <taxon>Erythrobacteraceae</taxon>
        <taxon>Allopontixanthobacter</taxon>
    </lineage>
</organism>
<keyword evidence="3" id="KW-1185">Reference proteome</keyword>
<comment type="caution">
    <text evidence="2">The sequence shown here is derived from an EMBL/GenBank/DDBJ whole genome shotgun (WGS) entry which is preliminary data.</text>
</comment>
<sequence length="64" mass="7146">MSEERIEQATRRIESALGRIADLAERIGDAPEVTSDLAARHENLREAVTNSLKELDDLLEGLEQ</sequence>
<accession>A0A845B2D9</accession>
<dbReference type="OrthoDB" id="7428999at2"/>
<dbReference type="EMBL" id="WTYL01000001">
    <property type="protein sequence ID" value="MXP43792.1"/>
    <property type="molecule type" value="Genomic_DNA"/>
</dbReference>
<dbReference type="AlphaFoldDB" id="A0A845B2D9"/>